<dbReference type="RefSeq" id="WP_275035343.1">
    <property type="nucleotide sequence ID" value="NZ_CP118615.1"/>
</dbReference>
<keyword evidence="1" id="KW-0175">Coiled coil</keyword>
<reference evidence="2 3" key="1">
    <citation type="submission" date="2023-02" db="EMBL/GenBank/DDBJ databases">
        <authorList>
            <person name="Mo P."/>
        </authorList>
    </citation>
    <scope>NUCLEOTIDE SEQUENCE [LARGE SCALE GENOMIC DNA]</scope>
    <source>
        <strain evidence="2 3">HUAS 3</strain>
    </source>
</reference>
<name>A0ABY7ZZ27_9ACTN</name>
<protein>
    <submittedName>
        <fullName evidence="2">Uncharacterized protein</fullName>
    </submittedName>
</protein>
<organism evidence="2 3">
    <name type="scientific">Micromonospora cathayae</name>
    <dbReference type="NCBI Taxonomy" id="3028804"/>
    <lineage>
        <taxon>Bacteria</taxon>
        <taxon>Bacillati</taxon>
        <taxon>Actinomycetota</taxon>
        <taxon>Actinomycetes</taxon>
        <taxon>Micromonosporales</taxon>
        <taxon>Micromonosporaceae</taxon>
        <taxon>Micromonospora</taxon>
    </lineage>
</organism>
<proteinExistence type="predicted"/>
<accession>A0ABY7ZZ27</accession>
<sequence length="115" mass="13306">MAQQTADEHVGDARREAEKVIGEALEEARSLVQNAQSSAQQSEEAARHRHREAIRLLEAERASLQQRIKELSGFGRDYHQLLRTEVMNRMHSMNDIPQPGPVPVFDEHAWLRHYR</sequence>
<evidence type="ECO:0000313" key="3">
    <source>
        <dbReference type="Proteomes" id="UP001219605"/>
    </source>
</evidence>
<dbReference type="Gene3D" id="1.20.5.2950">
    <property type="match status" value="1"/>
</dbReference>
<gene>
    <name evidence="2" type="ORF">PVK37_25125</name>
</gene>
<dbReference type="Proteomes" id="UP001219605">
    <property type="component" value="Chromosome"/>
</dbReference>
<evidence type="ECO:0000313" key="2">
    <source>
        <dbReference type="EMBL" id="WDZ88277.1"/>
    </source>
</evidence>
<dbReference type="EMBL" id="CP118615">
    <property type="protein sequence ID" value="WDZ88277.1"/>
    <property type="molecule type" value="Genomic_DNA"/>
</dbReference>
<keyword evidence="3" id="KW-1185">Reference proteome</keyword>
<evidence type="ECO:0000256" key="1">
    <source>
        <dbReference type="SAM" id="Coils"/>
    </source>
</evidence>
<feature type="coiled-coil region" evidence="1">
    <location>
        <begin position="14"/>
        <end position="74"/>
    </location>
</feature>